<protein>
    <submittedName>
        <fullName evidence="4">EamA domain-containing protein</fullName>
    </submittedName>
</protein>
<feature type="transmembrane region" description="Helical" evidence="1">
    <location>
        <begin position="262"/>
        <end position="287"/>
    </location>
</feature>
<sequence length="384" mass="40627">MFFLDGTQRWLPRGWTFGKKHQFSELLLEPSTPESVESGASPRRELGRLGVSASAMLSLSILLIGWMSPQYAQKLGAFQIHDLLANTPVIAALVVQSSWSLLALVPFHCLKSQSAEQGPQGRHAPQEAGPLLRFVSFLSLPAVGPLWLGAIPLSLCATAMHSMWYSSFTQTTPAVNTLVWNLDIVIAMLLEAIVTRRVPSIMVIVGGCITLFGAFLATDAEVEGNSLSGCALCLTATTLYSLVAIIVSSLDCEVTELLALEGLYSLAVLTALIFSTALGASGVAFGFTNLSDLSGSAGFLSMNDLMLNLGWLSCSKLMGASQTAMVACLSIPLSLLLDAMLLGAVPSTPEVTGSLLAITGFFLSYTRGQSEDSVNVSCASTCTF</sequence>
<dbReference type="InterPro" id="IPR037185">
    <property type="entry name" value="EmrE-like"/>
</dbReference>
<evidence type="ECO:0000313" key="2">
    <source>
        <dbReference type="EMBL" id="CAI3981888.1"/>
    </source>
</evidence>
<evidence type="ECO:0000313" key="4">
    <source>
        <dbReference type="EMBL" id="CAL4769200.1"/>
    </source>
</evidence>
<reference evidence="3" key="2">
    <citation type="submission" date="2024-04" db="EMBL/GenBank/DDBJ databases">
        <authorList>
            <person name="Chen Y."/>
            <person name="Shah S."/>
            <person name="Dougan E. K."/>
            <person name="Thang M."/>
            <person name="Chan C."/>
        </authorList>
    </citation>
    <scope>NUCLEOTIDE SEQUENCE [LARGE SCALE GENOMIC DNA]</scope>
</reference>
<accession>A0A9P1FMU8</accession>
<comment type="caution">
    <text evidence="2">The sequence shown here is derived from an EMBL/GenBank/DDBJ whole genome shotgun (WGS) entry which is preliminary data.</text>
</comment>
<dbReference type="EMBL" id="CAMXCT010000668">
    <property type="protein sequence ID" value="CAI3981888.1"/>
    <property type="molecule type" value="Genomic_DNA"/>
</dbReference>
<dbReference type="EMBL" id="CAMXCT030000668">
    <property type="protein sequence ID" value="CAL4769200.1"/>
    <property type="molecule type" value="Genomic_DNA"/>
</dbReference>
<feature type="transmembrane region" description="Helical" evidence="1">
    <location>
        <begin position="226"/>
        <end position="250"/>
    </location>
</feature>
<keyword evidence="1" id="KW-0472">Membrane</keyword>
<dbReference type="SUPFAM" id="SSF103481">
    <property type="entry name" value="Multidrug resistance efflux transporter EmrE"/>
    <property type="match status" value="1"/>
</dbReference>
<organism evidence="2">
    <name type="scientific">Cladocopium goreaui</name>
    <dbReference type="NCBI Taxonomy" id="2562237"/>
    <lineage>
        <taxon>Eukaryota</taxon>
        <taxon>Sar</taxon>
        <taxon>Alveolata</taxon>
        <taxon>Dinophyceae</taxon>
        <taxon>Suessiales</taxon>
        <taxon>Symbiodiniaceae</taxon>
        <taxon>Cladocopium</taxon>
    </lineage>
</organism>
<name>A0A9P1FMU8_9DINO</name>
<feature type="transmembrane region" description="Helical" evidence="1">
    <location>
        <begin position="89"/>
        <end position="110"/>
    </location>
</feature>
<dbReference type="OrthoDB" id="306876at2759"/>
<evidence type="ECO:0000256" key="1">
    <source>
        <dbReference type="SAM" id="Phobius"/>
    </source>
</evidence>
<feature type="transmembrane region" description="Helical" evidence="1">
    <location>
        <begin position="324"/>
        <end position="345"/>
    </location>
</feature>
<proteinExistence type="predicted"/>
<gene>
    <name evidence="2" type="ORF">C1SCF055_LOCUS9633</name>
</gene>
<feature type="transmembrane region" description="Helical" evidence="1">
    <location>
        <begin position="131"/>
        <end position="155"/>
    </location>
</feature>
<keyword evidence="1" id="KW-1133">Transmembrane helix</keyword>
<feature type="transmembrane region" description="Helical" evidence="1">
    <location>
        <begin position="175"/>
        <end position="194"/>
    </location>
</feature>
<feature type="transmembrane region" description="Helical" evidence="1">
    <location>
        <begin position="49"/>
        <end position="69"/>
    </location>
</feature>
<dbReference type="EMBL" id="CAMXCT020000668">
    <property type="protein sequence ID" value="CAL1135263.1"/>
    <property type="molecule type" value="Genomic_DNA"/>
</dbReference>
<keyword evidence="1" id="KW-0812">Transmembrane</keyword>
<dbReference type="Proteomes" id="UP001152797">
    <property type="component" value="Unassembled WGS sequence"/>
</dbReference>
<evidence type="ECO:0000313" key="5">
    <source>
        <dbReference type="Proteomes" id="UP001152797"/>
    </source>
</evidence>
<feature type="transmembrane region" description="Helical" evidence="1">
    <location>
        <begin position="201"/>
        <end position="220"/>
    </location>
</feature>
<evidence type="ECO:0000313" key="3">
    <source>
        <dbReference type="EMBL" id="CAL1135263.1"/>
    </source>
</evidence>
<keyword evidence="5" id="KW-1185">Reference proteome</keyword>
<reference evidence="2" key="1">
    <citation type="submission" date="2022-10" db="EMBL/GenBank/DDBJ databases">
        <authorList>
            <person name="Chen Y."/>
            <person name="Dougan E. K."/>
            <person name="Chan C."/>
            <person name="Rhodes N."/>
            <person name="Thang M."/>
        </authorList>
    </citation>
    <scope>NUCLEOTIDE SEQUENCE</scope>
</reference>
<dbReference type="AlphaFoldDB" id="A0A9P1FMU8"/>